<dbReference type="EMBL" id="CAJVPT010017194">
    <property type="protein sequence ID" value="CAG8624604.1"/>
    <property type="molecule type" value="Genomic_DNA"/>
</dbReference>
<organism evidence="1 2">
    <name type="scientific">Acaulospora colombiana</name>
    <dbReference type="NCBI Taxonomy" id="27376"/>
    <lineage>
        <taxon>Eukaryota</taxon>
        <taxon>Fungi</taxon>
        <taxon>Fungi incertae sedis</taxon>
        <taxon>Mucoromycota</taxon>
        <taxon>Glomeromycotina</taxon>
        <taxon>Glomeromycetes</taxon>
        <taxon>Diversisporales</taxon>
        <taxon>Acaulosporaceae</taxon>
        <taxon>Acaulospora</taxon>
    </lineage>
</organism>
<accession>A0ACA9N2R7</accession>
<evidence type="ECO:0000313" key="2">
    <source>
        <dbReference type="Proteomes" id="UP000789525"/>
    </source>
</evidence>
<dbReference type="Proteomes" id="UP000789525">
    <property type="component" value="Unassembled WGS sequence"/>
</dbReference>
<proteinExistence type="predicted"/>
<gene>
    <name evidence="1" type="ORF">ACOLOM_LOCUS7448</name>
</gene>
<name>A0ACA9N2R7_9GLOM</name>
<protein>
    <submittedName>
        <fullName evidence="1">14272_t:CDS:1</fullName>
    </submittedName>
</protein>
<sequence length="354" mass="36949">MDEARGRSGDPPPSTTTNASSGTGSGGATGTNSQMMKEDVGGRLDSATASNGAGGVSAKDRTDTDGDVSINELPKNRTFLSGEKVGRGECIMGSCGVLLLVPPQLPFSSTNAATTNATVLMSHLTNDVEKGSRVHNEYPAPAAPVNTGLRQIANPGPLGLSAFALTTFVLSLPNVVVGLALFYGGMVQFAAGMWEFVRARLAGVDGSIADLVSVQAVGNTFGATALSSYGGFWLSWAVIQIPGFNVVSAYNGDAHQLKTVVAFYLFGWFIFTFLMLLCVLRHSVAFIFLFLTLDLAFLMLAIADYTNNVSLTKAGGVFVALGRAECSAGDRCGALATASTPKKDENGDYRADTR</sequence>
<reference evidence="1" key="1">
    <citation type="submission" date="2021-06" db="EMBL/GenBank/DDBJ databases">
        <authorList>
            <person name="Kallberg Y."/>
            <person name="Tangrot J."/>
            <person name="Rosling A."/>
        </authorList>
    </citation>
    <scope>NUCLEOTIDE SEQUENCE</scope>
    <source>
        <strain evidence="1">CL356</strain>
    </source>
</reference>
<keyword evidence="2" id="KW-1185">Reference proteome</keyword>
<comment type="caution">
    <text evidence="1">The sequence shown here is derived from an EMBL/GenBank/DDBJ whole genome shotgun (WGS) entry which is preliminary data.</text>
</comment>
<evidence type="ECO:0000313" key="1">
    <source>
        <dbReference type="EMBL" id="CAG8624604.1"/>
    </source>
</evidence>